<dbReference type="InterPro" id="IPR025405">
    <property type="entry name" value="DUF4131"/>
</dbReference>
<feature type="transmembrane region" description="Helical" evidence="10">
    <location>
        <begin position="314"/>
        <end position="338"/>
    </location>
</feature>
<gene>
    <name evidence="12" type="ORF">HNQ41_002153</name>
</gene>
<feature type="transmembrane region" description="Helical" evidence="10">
    <location>
        <begin position="46"/>
        <end position="64"/>
    </location>
</feature>
<reference evidence="12 13" key="1">
    <citation type="submission" date="2020-08" db="EMBL/GenBank/DDBJ databases">
        <title>Genomic Encyclopedia of Type Strains, Phase IV (KMG-IV): sequencing the most valuable type-strain genomes for metagenomic binning, comparative biology and taxonomic classification.</title>
        <authorList>
            <person name="Goeker M."/>
        </authorList>
    </citation>
    <scope>NUCLEOTIDE SEQUENCE [LARGE SCALE GENOMIC DNA]</scope>
    <source>
        <strain evidence="12 13">DSM 24696</strain>
    </source>
</reference>
<sequence>MFGRWYLVVLSAITSVLLANGTVLPALYFLVILAFFLVFTQMRKNKLLWVVCLIIGAFYFIYAGDTFSNNDSMLTGEETIFTGTVLETSYTVNGSQSFQLKLDNGERLQGFYNRADQDRIFSEFDLKSGDRCRIEGRIEKPDKTFHFYGFDYQAYLHQEGIHWVLNVEEGEQTFCRTAETGILNKLRRFRGDQIERIASLSTGEAPAMVSALVFGDRSFFDNEREEQYRVFGLIHLLAVSGLHVGLVTATLFFIFIRIGIYKQYAIVLLVTILPVYVMLAGGAPSVVRSSLMTAIVLVLSLIKVRLHPFDVISFVALAMLIADPYLVFHLGFQLSFFISFSLLASNNLLQSVHSKWKVMLLVTIIAQLVSLPIILYHQYEWSFFSLPLNLLFIPFISFFVLPISFLISLLLNISPTLAERFIHLLDLMLDGAHWLFDLVDRNFSALVFGKPSIGLVFLLIFAFLISLYVFEKYGWSKRALLSLLPFFLLLSWQKISPYFDGEGEVTMLDVGQGDAIYVELPYREAIYLIDTGGNANFFDDDHEQFNFEPGRDVVLPYLKAKGVTNVDRLILTHGHADHIGGVPSLVDHVGIERVHYPVGGIETDLEHDVLMMFRERGIPIKWTEKGDVWEDGDTTAYVVSPTGKEKSLNNRSIVFSVELGTNTWLFTGDVEEEGERRIVADYPGLDVDILKVAHHGSATSTTDVLLETFTPSYALISAGRNNLFGHPHDEVIDRLYEREIMVYRTDENGDVRYIFDRKNGKFEVVVQ</sequence>
<comment type="cofactor">
    <cofactor evidence="1">
        <name>Zn(2+)</name>
        <dbReference type="ChEBI" id="CHEBI:29105"/>
    </cofactor>
</comment>
<evidence type="ECO:0000256" key="2">
    <source>
        <dbReference type="ARBA" id="ARBA00004651"/>
    </source>
</evidence>
<evidence type="ECO:0000313" key="12">
    <source>
        <dbReference type="EMBL" id="MBB5173963.1"/>
    </source>
</evidence>
<dbReference type="Proteomes" id="UP000551878">
    <property type="component" value="Unassembled WGS sequence"/>
</dbReference>
<evidence type="ECO:0000256" key="6">
    <source>
        <dbReference type="ARBA" id="ARBA00022801"/>
    </source>
</evidence>
<proteinExistence type="predicted"/>
<feature type="transmembrane region" description="Helical" evidence="10">
    <location>
        <begin position="230"/>
        <end position="256"/>
    </location>
</feature>
<evidence type="ECO:0000256" key="3">
    <source>
        <dbReference type="ARBA" id="ARBA00022475"/>
    </source>
</evidence>
<comment type="caution">
    <text evidence="12">The sequence shown here is derived from an EMBL/GenBank/DDBJ whole genome shotgun (WGS) entry which is preliminary data.</text>
</comment>
<evidence type="ECO:0000256" key="5">
    <source>
        <dbReference type="ARBA" id="ARBA00022723"/>
    </source>
</evidence>
<feature type="transmembrane region" description="Helical" evidence="10">
    <location>
        <begin position="358"/>
        <end position="376"/>
    </location>
</feature>
<dbReference type="SUPFAM" id="SSF56281">
    <property type="entry name" value="Metallo-hydrolase/oxidoreductase"/>
    <property type="match status" value="1"/>
</dbReference>
<dbReference type="Pfam" id="PF13567">
    <property type="entry name" value="DUF4131"/>
    <property type="match status" value="1"/>
</dbReference>
<dbReference type="PANTHER" id="PTHR30619:SF1">
    <property type="entry name" value="RECOMBINATION PROTEIN 2"/>
    <property type="match status" value="1"/>
</dbReference>
<feature type="transmembrane region" description="Helical" evidence="10">
    <location>
        <begin position="6"/>
        <end position="39"/>
    </location>
</feature>
<keyword evidence="5" id="KW-0479">Metal-binding</keyword>
<dbReference type="NCBIfam" id="TIGR00360">
    <property type="entry name" value="ComEC_N-term"/>
    <property type="match status" value="1"/>
</dbReference>
<dbReference type="Pfam" id="PF00753">
    <property type="entry name" value="Lactamase_B"/>
    <property type="match status" value="1"/>
</dbReference>
<evidence type="ECO:0000256" key="10">
    <source>
        <dbReference type="SAM" id="Phobius"/>
    </source>
</evidence>
<feature type="transmembrane region" description="Helical" evidence="10">
    <location>
        <begin position="388"/>
        <end position="411"/>
    </location>
</feature>
<dbReference type="InterPro" id="IPR001018">
    <property type="entry name" value="Beta-lactamase_class-B_CS"/>
</dbReference>
<dbReference type="CDD" id="cd07731">
    <property type="entry name" value="ComA-like_MBL-fold"/>
    <property type="match status" value="1"/>
</dbReference>
<evidence type="ECO:0000256" key="7">
    <source>
        <dbReference type="ARBA" id="ARBA00022833"/>
    </source>
</evidence>
<dbReference type="InterPro" id="IPR036866">
    <property type="entry name" value="RibonucZ/Hydroxyglut_hydro"/>
</dbReference>
<dbReference type="InterPro" id="IPR035681">
    <property type="entry name" value="ComA-like_MBL"/>
</dbReference>
<keyword evidence="6" id="KW-0378">Hydrolase</keyword>
<protein>
    <submittedName>
        <fullName evidence="12">Competence protein ComEC</fullName>
    </submittedName>
</protein>
<feature type="transmembrane region" description="Helical" evidence="10">
    <location>
        <begin position="263"/>
        <end position="279"/>
    </location>
</feature>
<evidence type="ECO:0000256" key="1">
    <source>
        <dbReference type="ARBA" id="ARBA00001947"/>
    </source>
</evidence>
<keyword evidence="13" id="KW-1185">Reference proteome</keyword>
<keyword evidence="9 10" id="KW-0472">Membrane</keyword>
<dbReference type="GO" id="GO:0008800">
    <property type="term" value="F:beta-lactamase activity"/>
    <property type="evidence" value="ECO:0007669"/>
    <property type="project" value="InterPro"/>
</dbReference>
<dbReference type="InterPro" id="IPR001279">
    <property type="entry name" value="Metallo-B-lactamas"/>
</dbReference>
<dbReference type="EMBL" id="JACHHB010000009">
    <property type="protein sequence ID" value="MBB5173963.1"/>
    <property type="molecule type" value="Genomic_DNA"/>
</dbReference>
<evidence type="ECO:0000259" key="11">
    <source>
        <dbReference type="SMART" id="SM00849"/>
    </source>
</evidence>
<dbReference type="Pfam" id="PF03772">
    <property type="entry name" value="Competence"/>
    <property type="match status" value="1"/>
</dbReference>
<dbReference type="InterPro" id="IPR004797">
    <property type="entry name" value="Competence_ComEC/Rec2"/>
</dbReference>
<dbReference type="InterPro" id="IPR052159">
    <property type="entry name" value="Competence_DNA_uptake"/>
</dbReference>
<dbReference type="RefSeq" id="WP_184664395.1">
    <property type="nucleotide sequence ID" value="NZ_JACHHB010000009.1"/>
</dbReference>
<evidence type="ECO:0000256" key="9">
    <source>
        <dbReference type="ARBA" id="ARBA00023136"/>
    </source>
</evidence>
<accession>A0A840QRL1</accession>
<keyword evidence="8 10" id="KW-1133">Transmembrane helix</keyword>
<organism evidence="12 13">
    <name type="scientific">Texcoconibacillus texcoconensis</name>
    <dbReference type="NCBI Taxonomy" id="1095777"/>
    <lineage>
        <taxon>Bacteria</taxon>
        <taxon>Bacillati</taxon>
        <taxon>Bacillota</taxon>
        <taxon>Bacilli</taxon>
        <taxon>Bacillales</taxon>
        <taxon>Bacillaceae</taxon>
        <taxon>Texcoconibacillus</taxon>
    </lineage>
</organism>
<feature type="transmembrane region" description="Helical" evidence="10">
    <location>
        <begin position="452"/>
        <end position="470"/>
    </location>
</feature>
<dbReference type="GO" id="GO:0008270">
    <property type="term" value="F:zinc ion binding"/>
    <property type="evidence" value="ECO:0007669"/>
    <property type="project" value="InterPro"/>
</dbReference>
<evidence type="ECO:0000313" key="13">
    <source>
        <dbReference type="Proteomes" id="UP000551878"/>
    </source>
</evidence>
<keyword evidence="4 10" id="KW-0812">Transmembrane</keyword>
<keyword evidence="3" id="KW-1003">Cell membrane</keyword>
<name>A0A840QRL1_9BACI</name>
<evidence type="ECO:0000256" key="4">
    <source>
        <dbReference type="ARBA" id="ARBA00022692"/>
    </source>
</evidence>
<dbReference type="NCBIfam" id="TIGR00361">
    <property type="entry name" value="ComEC_Rec2"/>
    <property type="match status" value="1"/>
</dbReference>
<dbReference type="InterPro" id="IPR004477">
    <property type="entry name" value="ComEC_N"/>
</dbReference>
<comment type="subcellular location">
    <subcellularLocation>
        <location evidence="2">Cell membrane</location>
        <topology evidence="2">Multi-pass membrane protein</topology>
    </subcellularLocation>
</comment>
<keyword evidence="7" id="KW-0862">Zinc</keyword>
<dbReference type="GO" id="GO:0005886">
    <property type="term" value="C:plasma membrane"/>
    <property type="evidence" value="ECO:0007669"/>
    <property type="project" value="UniProtKB-SubCell"/>
</dbReference>
<dbReference type="PROSITE" id="PS00743">
    <property type="entry name" value="BETA_LACTAMASE_B_1"/>
    <property type="match status" value="1"/>
</dbReference>
<dbReference type="PANTHER" id="PTHR30619">
    <property type="entry name" value="DNA INTERNALIZATION/COMPETENCE PROTEIN COMEC/REC2"/>
    <property type="match status" value="1"/>
</dbReference>
<dbReference type="SMART" id="SM00849">
    <property type="entry name" value="Lactamase_B"/>
    <property type="match status" value="1"/>
</dbReference>
<feature type="domain" description="Metallo-beta-lactamase" evidence="11">
    <location>
        <begin position="512"/>
        <end position="720"/>
    </location>
</feature>
<dbReference type="GO" id="GO:0017001">
    <property type="term" value="P:antibiotic catabolic process"/>
    <property type="evidence" value="ECO:0007669"/>
    <property type="project" value="InterPro"/>
</dbReference>
<evidence type="ECO:0000256" key="8">
    <source>
        <dbReference type="ARBA" id="ARBA00022989"/>
    </source>
</evidence>
<dbReference type="GO" id="GO:0030420">
    <property type="term" value="P:establishment of competence for transformation"/>
    <property type="evidence" value="ECO:0007669"/>
    <property type="project" value="InterPro"/>
</dbReference>
<dbReference type="Gene3D" id="3.60.15.10">
    <property type="entry name" value="Ribonuclease Z/Hydroxyacylglutathione hydrolase-like"/>
    <property type="match status" value="1"/>
</dbReference>
<dbReference type="AlphaFoldDB" id="A0A840QRL1"/>